<dbReference type="EMBL" id="CM003101">
    <property type="protein sequence ID" value="KUI68625.1"/>
    <property type="molecule type" value="Genomic_DNA"/>
</dbReference>
<name>A0A194VXU2_CYTMA</name>
<dbReference type="Proteomes" id="UP000078559">
    <property type="component" value="Chromosome 4"/>
</dbReference>
<reference evidence="2" key="1">
    <citation type="submission" date="2014-12" db="EMBL/GenBank/DDBJ databases">
        <title>Genome Sequence of Valsa Canker Pathogens Uncovers a Specific Adaption of Colonization on Woody Bark.</title>
        <authorList>
            <person name="Yin Z."/>
            <person name="Liu H."/>
            <person name="Gao X."/>
            <person name="Li Z."/>
            <person name="Song N."/>
            <person name="Ke X."/>
            <person name="Dai Q."/>
            <person name="Wu Y."/>
            <person name="Sun Y."/>
            <person name="Xu J.-R."/>
            <person name="Kang Z.K."/>
            <person name="Wang L."/>
            <person name="Huang L."/>
        </authorList>
    </citation>
    <scope>NUCLEOTIDE SEQUENCE [LARGE SCALE GENOMIC DNA]</scope>
    <source>
        <strain evidence="2">03-8</strain>
    </source>
</reference>
<feature type="region of interest" description="Disordered" evidence="1">
    <location>
        <begin position="67"/>
        <end position="86"/>
    </location>
</feature>
<feature type="region of interest" description="Disordered" evidence="1">
    <location>
        <begin position="117"/>
        <end position="144"/>
    </location>
</feature>
<dbReference type="OrthoDB" id="2906425at2759"/>
<organism evidence="2 3">
    <name type="scientific">Cytospora mali</name>
    <name type="common">Apple Valsa canker fungus</name>
    <name type="synonym">Valsa mali</name>
    <dbReference type="NCBI Taxonomy" id="578113"/>
    <lineage>
        <taxon>Eukaryota</taxon>
        <taxon>Fungi</taxon>
        <taxon>Dikarya</taxon>
        <taxon>Ascomycota</taxon>
        <taxon>Pezizomycotina</taxon>
        <taxon>Sordariomycetes</taxon>
        <taxon>Sordariomycetidae</taxon>
        <taxon>Diaporthales</taxon>
        <taxon>Cytosporaceae</taxon>
        <taxon>Cytospora</taxon>
    </lineage>
</organism>
<evidence type="ECO:0000313" key="2">
    <source>
        <dbReference type="EMBL" id="KUI68625.1"/>
    </source>
</evidence>
<proteinExistence type="predicted"/>
<evidence type="ECO:0000256" key="1">
    <source>
        <dbReference type="SAM" id="MobiDB-lite"/>
    </source>
</evidence>
<gene>
    <name evidence="2" type="ORF">VM1G_04556</name>
</gene>
<dbReference type="AlphaFoldDB" id="A0A194VXU2"/>
<evidence type="ECO:0000313" key="3">
    <source>
        <dbReference type="Proteomes" id="UP000078559"/>
    </source>
</evidence>
<sequence>MDKFMDFAIESCEPLDGRINGFVIIYEQEGQIVEWLSKEQYYGTVTLQPARVGSAALQEMMRRGRTKALFGDSPPPPRQHAPFPDGEAMYNCHKRHVSRHGDAVAKFTTATPAAWTATTTRTRHSRCAPSGSTPRSRCPEVTSSDRGRITMQYVEGQTLRQAWPVLTPDERSGILAQLSEYIAQMRALGGIYVGRLDGREGGGR</sequence>
<keyword evidence="3" id="KW-1185">Reference proteome</keyword>
<protein>
    <submittedName>
        <fullName evidence="2">Uncharacterized protein</fullName>
    </submittedName>
</protein>
<accession>A0A194VXU2</accession>